<keyword evidence="6" id="KW-0546">Nucleotide metabolism</keyword>
<sequence>MAFVNYSLHRLTFYQELHAHLTGSIRRQALHKIWFNRRVHDAMYTLEDPLIAMPEGAAVDMESFFPLFNSYVYKLCNTVDTVKFCTNSVLEEFANDGVIYFELRTTPRDDKKTGMTKEDYVEAILDSIREFEGGKIGQKTGMKTKLILSIDRRDTDATATHVLDLAILYKSRGVVGLDLAGDPLVGDINSFRPIFAKAKEMGFGITLHFAEAELTSSDEELNILLAFHPDRLSHVVYTSDVIKRLIQRLKYTLEMVISGNIQTRVDPRIRVHRDHHFKYWYPEKTNPIAICTDDVGIFNSKLSNEYYLLFKHFGLLKPELFELASGICDSIFSTKSQKENLKQQFEAFREKEEIEPGKVL</sequence>
<dbReference type="GO" id="GO:0004000">
    <property type="term" value="F:adenosine deaminase activity"/>
    <property type="evidence" value="ECO:0007669"/>
    <property type="project" value="TreeGrafter"/>
</dbReference>
<protein>
    <recommendedName>
        <fullName evidence="8">Adenosine deaminase domain-containing protein</fullName>
    </recommendedName>
</protein>
<dbReference type="GO" id="GO:0046103">
    <property type="term" value="P:inosine biosynthetic process"/>
    <property type="evidence" value="ECO:0007669"/>
    <property type="project" value="TreeGrafter"/>
</dbReference>
<accession>A0A5J5ERP6</accession>
<organism evidence="9 10">
    <name type="scientific">Sphaerosporella brunnea</name>
    <dbReference type="NCBI Taxonomy" id="1250544"/>
    <lineage>
        <taxon>Eukaryota</taxon>
        <taxon>Fungi</taxon>
        <taxon>Dikarya</taxon>
        <taxon>Ascomycota</taxon>
        <taxon>Pezizomycotina</taxon>
        <taxon>Pezizomycetes</taxon>
        <taxon>Pezizales</taxon>
        <taxon>Pyronemataceae</taxon>
        <taxon>Sphaerosporella</taxon>
    </lineage>
</organism>
<evidence type="ECO:0000256" key="1">
    <source>
        <dbReference type="ARBA" id="ARBA00001947"/>
    </source>
</evidence>
<dbReference type="Gene3D" id="3.20.20.140">
    <property type="entry name" value="Metal-dependent hydrolases"/>
    <property type="match status" value="1"/>
</dbReference>
<keyword evidence="3" id="KW-0479">Metal-binding</keyword>
<proteinExistence type="inferred from homology"/>
<comment type="cofactor">
    <cofactor evidence="1">
        <name>Zn(2+)</name>
        <dbReference type="ChEBI" id="CHEBI:29105"/>
    </cofactor>
</comment>
<dbReference type="PANTHER" id="PTHR11409">
    <property type="entry name" value="ADENOSINE DEAMINASE"/>
    <property type="match status" value="1"/>
</dbReference>
<dbReference type="SUPFAM" id="SSF51556">
    <property type="entry name" value="Metallo-dependent hydrolases"/>
    <property type="match status" value="1"/>
</dbReference>
<evidence type="ECO:0000256" key="3">
    <source>
        <dbReference type="ARBA" id="ARBA00022723"/>
    </source>
</evidence>
<dbReference type="InterPro" id="IPR006330">
    <property type="entry name" value="Ado/ade_deaminase"/>
</dbReference>
<dbReference type="InParanoid" id="A0A5J5ERP6"/>
<evidence type="ECO:0000256" key="6">
    <source>
        <dbReference type="ARBA" id="ARBA00023080"/>
    </source>
</evidence>
<name>A0A5J5ERP6_9PEZI</name>
<dbReference type="GO" id="GO:0009117">
    <property type="term" value="P:nucleotide metabolic process"/>
    <property type="evidence" value="ECO:0007669"/>
    <property type="project" value="UniProtKB-KW"/>
</dbReference>
<keyword evidence="4" id="KW-0378">Hydrolase</keyword>
<reference evidence="9 10" key="1">
    <citation type="submission" date="2019-09" db="EMBL/GenBank/DDBJ databases">
        <title>Draft genome of the ectomycorrhizal ascomycete Sphaerosporella brunnea.</title>
        <authorList>
            <consortium name="DOE Joint Genome Institute"/>
            <person name="Benucci G.M."/>
            <person name="Marozzi G."/>
            <person name="Antonielli L."/>
            <person name="Sanchez S."/>
            <person name="Marco P."/>
            <person name="Wang X."/>
            <person name="Falini L.B."/>
            <person name="Barry K."/>
            <person name="Haridas S."/>
            <person name="Lipzen A."/>
            <person name="Labutti K."/>
            <person name="Grigoriev I.V."/>
            <person name="Murat C."/>
            <person name="Martin F."/>
            <person name="Albertini E."/>
            <person name="Donnini D."/>
            <person name="Bonito G."/>
        </authorList>
    </citation>
    <scope>NUCLEOTIDE SEQUENCE [LARGE SCALE GENOMIC DNA]</scope>
    <source>
        <strain evidence="9 10">Sb_GMNB300</strain>
    </source>
</reference>
<feature type="domain" description="Adenosine deaminase" evidence="8">
    <location>
        <begin position="16"/>
        <end position="343"/>
    </location>
</feature>
<dbReference type="InterPro" id="IPR001365">
    <property type="entry name" value="A_deaminase_dom"/>
</dbReference>
<dbReference type="PANTHER" id="PTHR11409:SF42">
    <property type="entry name" value="ADENOSINE DEAMINASE-LIKE PROTEIN"/>
    <property type="match status" value="1"/>
</dbReference>
<dbReference type="EMBL" id="VXIS01000162">
    <property type="protein sequence ID" value="KAA8899757.1"/>
    <property type="molecule type" value="Genomic_DNA"/>
</dbReference>
<keyword evidence="10" id="KW-1185">Reference proteome</keyword>
<comment type="catalytic activity">
    <reaction evidence="7">
        <text>N(6)-methyl-AMP + H2O + H(+) = IMP + methylamine</text>
        <dbReference type="Rhea" id="RHEA:16001"/>
        <dbReference type="ChEBI" id="CHEBI:15377"/>
        <dbReference type="ChEBI" id="CHEBI:15378"/>
        <dbReference type="ChEBI" id="CHEBI:58053"/>
        <dbReference type="ChEBI" id="CHEBI:59338"/>
        <dbReference type="ChEBI" id="CHEBI:144842"/>
    </reaction>
    <physiologicalReaction direction="left-to-right" evidence="7">
        <dbReference type="Rhea" id="RHEA:16002"/>
    </physiologicalReaction>
</comment>
<evidence type="ECO:0000256" key="2">
    <source>
        <dbReference type="ARBA" id="ARBA00006676"/>
    </source>
</evidence>
<comment type="caution">
    <text evidence="9">The sequence shown here is derived from an EMBL/GenBank/DDBJ whole genome shotgun (WGS) entry which is preliminary data.</text>
</comment>
<evidence type="ECO:0000313" key="10">
    <source>
        <dbReference type="Proteomes" id="UP000326924"/>
    </source>
</evidence>
<evidence type="ECO:0000256" key="7">
    <source>
        <dbReference type="ARBA" id="ARBA00048787"/>
    </source>
</evidence>
<dbReference type="Pfam" id="PF00962">
    <property type="entry name" value="A_deaminase"/>
    <property type="match status" value="1"/>
</dbReference>
<dbReference type="Proteomes" id="UP000326924">
    <property type="component" value="Unassembled WGS sequence"/>
</dbReference>
<dbReference type="OrthoDB" id="272271at2759"/>
<evidence type="ECO:0000313" key="9">
    <source>
        <dbReference type="EMBL" id="KAA8899757.1"/>
    </source>
</evidence>
<comment type="similarity">
    <text evidence="2">Belongs to the metallo-dependent hydrolases superfamily. Adenosine and AMP deaminases family.</text>
</comment>
<dbReference type="InterPro" id="IPR032466">
    <property type="entry name" value="Metal_Hydrolase"/>
</dbReference>
<dbReference type="GO" id="GO:0006154">
    <property type="term" value="P:adenosine catabolic process"/>
    <property type="evidence" value="ECO:0007669"/>
    <property type="project" value="TreeGrafter"/>
</dbReference>
<evidence type="ECO:0000259" key="8">
    <source>
        <dbReference type="Pfam" id="PF00962"/>
    </source>
</evidence>
<dbReference type="GO" id="GO:0046872">
    <property type="term" value="F:metal ion binding"/>
    <property type="evidence" value="ECO:0007669"/>
    <property type="project" value="UniProtKB-KW"/>
</dbReference>
<gene>
    <name evidence="9" type="ORF">FN846DRAFT_782115</name>
</gene>
<evidence type="ECO:0000256" key="4">
    <source>
        <dbReference type="ARBA" id="ARBA00022801"/>
    </source>
</evidence>
<keyword evidence="5" id="KW-0862">Zinc</keyword>
<evidence type="ECO:0000256" key="5">
    <source>
        <dbReference type="ARBA" id="ARBA00022833"/>
    </source>
</evidence>
<dbReference type="AlphaFoldDB" id="A0A5J5ERP6"/>